<evidence type="ECO:0000256" key="2">
    <source>
        <dbReference type="SAM" id="Phobius"/>
    </source>
</evidence>
<sequence length="331" mass="33036">MARMPRRSPFAGRHARAGVSFLAAAVILAATSVSVDLALLTFPSEQWRAIVAAASQAMEFAGVWVALPVGTALLLTAGEPAAWRRALAVAAAVATPIVVQLSGAARSPFLILLALAAAVIGYALIVFGVAEHRRDPSPPGRVPVAVAVLATANLLVIALGALHLLLWNPLARVPALDMGQIYLVLGAGPGGVDATPAVWAFGAAFVTIAAAVAALVGAVRGLVNTHLVVTCGLLLVHATSFFLWGAGIGLGEQLASTFGGPIGDASPVASLLALVGAACLAGAILMQLLPAAPAVDDEADAAEQDWGGEQDGPSGSGDGHGVPVAPASVTP</sequence>
<organism evidence="3 4">
    <name type="scientific">Agromyces indicus</name>
    <dbReference type="NCBI Taxonomy" id="758919"/>
    <lineage>
        <taxon>Bacteria</taxon>
        <taxon>Bacillati</taxon>
        <taxon>Actinomycetota</taxon>
        <taxon>Actinomycetes</taxon>
        <taxon>Micrococcales</taxon>
        <taxon>Microbacteriaceae</taxon>
        <taxon>Agromyces</taxon>
    </lineage>
</organism>
<feature type="compositionally biased region" description="Acidic residues" evidence="1">
    <location>
        <begin position="297"/>
        <end position="308"/>
    </location>
</feature>
<comment type="caution">
    <text evidence="3">The sequence shown here is derived from an EMBL/GenBank/DDBJ whole genome shotgun (WGS) entry which is preliminary data.</text>
</comment>
<protein>
    <submittedName>
        <fullName evidence="3">Uncharacterized protein</fullName>
    </submittedName>
</protein>
<feature type="transmembrane region" description="Helical" evidence="2">
    <location>
        <begin position="142"/>
        <end position="166"/>
    </location>
</feature>
<keyword evidence="2" id="KW-0472">Membrane</keyword>
<evidence type="ECO:0000313" key="4">
    <source>
        <dbReference type="Proteomes" id="UP001260072"/>
    </source>
</evidence>
<dbReference type="Proteomes" id="UP001260072">
    <property type="component" value="Unassembled WGS sequence"/>
</dbReference>
<feature type="transmembrane region" description="Helical" evidence="2">
    <location>
        <begin position="50"/>
        <end position="74"/>
    </location>
</feature>
<keyword evidence="2" id="KW-1133">Transmembrane helix</keyword>
<accession>A0ABU1FG93</accession>
<dbReference type="EMBL" id="JAVKGS010000001">
    <property type="protein sequence ID" value="MDR5690775.1"/>
    <property type="molecule type" value="Genomic_DNA"/>
</dbReference>
<feature type="transmembrane region" description="Helical" evidence="2">
    <location>
        <begin position="109"/>
        <end position="130"/>
    </location>
</feature>
<dbReference type="RefSeq" id="WP_310519471.1">
    <property type="nucleotide sequence ID" value="NZ_BAABBS010000001.1"/>
</dbReference>
<evidence type="ECO:0000256" key="1">
    <source>
        <dbReference type="SAM" id="MobiDB-lite"/>
    </source>
</evidence>
<proteinExistence type="predicted"/>
<keyword evidence="4" id="KW-1185">Reference proteome</keyword>
<feature type="region of interest" description="Disordered" evidence="1">
    <location>
        <begin position="297"/>
        <end position="331"/>
    </location>
</feature>
<feature type="transmembrane region" description="Helical" evidence="2">
    <location>
        <begin position="197"/>
        <end position="219"/>
    </location>
</feature>
<keyword evidence="2" id="KW-0812">Transmembrane</keyword>
<feature type="transmembrane region" description="Helical" evidence="2">
    <location>
        <begin position="226"/>
        <end position="248"/>
    </location>
</feature>
<feature type="transmembrane region" description="Helical" evidence="2">
    <location>
        <begin position="268"/>
        <end position="289"/>
    </location>
</feature>
<gene>
    <name evidence="3" type="ORF">RH861_01735</name>
</gene>
<evidence type="ECO:0000313" key="3">
    <source>
        <dbReference type="EMBL" id="MDR5690775.1"/>
    </source>
</evidence>
<reference evidence="4" key="1">
    <citation type="submission" date="2023-07" db="EMBL/GenBank/DDBJ databases">
        <title>Description of three actinobacteria isolated from air of manufacturing shop in a pharmaceutical factory.</title>
        <authorList>
            <person name="Zhang D.-F."/>
        </authorList>
    </citation>
    <scope>NUCLEOTIDE SEQUENCE [LARGE SCALE GENOMIC DNA]</scope>
    <source>
        <strain evidence="4">CCTCC AB 2011122</strain>
    </source>
</reference>
<name>A0ABU1FG93_9MICO</name>
<feature type="transmembrane region" description="Helical" evidence="2">
    <location>
        <begin position="86"/>
        <end position="103"/>
    </location>
</feature>